<dbReference type="HAMAP" id="MF_02087">
    <property type="entry name" value="PLP_homeostasis"/>
    <property type="match status" value="1"/>
</dbReference>
<dbReference type="SUPFAM" id="SSF51419">
    <property type="entry name" value="PLP-binding barrel"/>
    <property type="match status" value="1"/>
</dbReference>
<proteinExistence type="inferred from homology"/>
<dbReference type="Proteomes" id="UP001375812">
    <property type="component" value="Unassembled WGS sequence"/>
</dbReference>
<dbReference type="InterPro" id="IPR011078">
    <property type="entry name" value="PyrdxlP_homeostasis"/>
</dbReference>
<dbReference type="RefSeq" id="WP_105545394.1">
    <property type="nucleotide sequence ID" value="NZ_JBBGZH010000003.1"/>
</dbReference>
<evidence type="ECO:0000256" key="2">
    <source>
        <dbReference type="HAMAP-Rule" id="MF_02087"/>
    </source>
</evidence>
<dbReference type="PANTHER" id="PTHR10146">
    <property type="entry name" value="PROLINE SYNTHETASE CO-TRANSCRIBED BACTERIAL HOMOLOG PROTEIN"/>
    <property type="match status" value="1"/>
</dbReference>
<accession>A0ABU8PMW8</accession>
<evidence type="ECO:0000256" key="3">
    <source>
        <dbReference type="RuleBase" id="RU004514"/>
    </source>
</evidence>
<dbReference type="NCBIfam" id="TIGR00044">
    <property type="entry name" value="YggS family pyridoxal phosphate-dependent enzyme"/>
    <property type="match status" value="1"/>
</dbReference>
<dbReference type="Gene3D" id="3.20.20.10">
    <property type="entry name" value="Alanine racemase"/>
    <property type="match status" value="1"/>
</dbReference>
<keyword evidence="1 2" id="KW-0663">Pyridoxal phosphate</keyword>
<dbReference type="InterPro" id="IPR029066">
    <property type="entry name" value="PLP-binding_barrel"/>
</dbReference>
<evidence type="ECO:0000256" key="1">
    <source>
        <dbReference type="ARBA" id="ARBA00022898"/>
    </source>
</evidence>
<dbReference type="CDD" id="cd00635">
    <property type="entry name" value="PLPDE_III_YBL036c_like"/>
    <property type="match status" value="1"/>
</dbReference>
<name>A0ABU8PMW8_9HYPH</name>
<evidence type="ECO:0000313" key="6">
    <source>
        <dbReference type="Proteomes" id="UP001375812"/>
    </source>
</evidence>
<dbReference type="PIRSF" id="PIRSF004848">
    <property type="entry name" value="YBL036c_PLPDEIII"/>
    <property type="match status" value="1"/>
</dbReference>
<evidence type="ECO:0000259" key="4">
    <source>
        <dbReference type="Pfam" id="PF01168"/>
    </source>
</evidence>
<dbReference type="Pfam" id="PF01168">
    <property type="entry name" value="Ala_racemase_N"/>
    <property type="match status" value="1"/>
</dbReference>
<comment type="similarity">
    <text evidence="2 3">Belongs to the pyridoxal phosphate-binding protein YggS/PROSC family.</text>
</comment>
<reference evidence="5 6" key="1">
    <citation type="submission" date="2023-12" db="EMBL/GenBank/DDBJ databases">
        <title>Gut-associated functions are favored during microbiome assembly across C. elegans life.</title>
        <authorList>
            <person name="Zimmermann J."/>
        </authorList>
    </citation>
    <scope>NUCLEOTIDE SEQUENCE [LARGE SCALE GENOMIC DNA]</scope>
    <source>
        <strain evidence="5 6">MYb71</strain>
    </source>
</reference>
<feature type="domain" description="Alanine racemase N-terminal" evidence="4">
    <location>
        <begin position="33"/>
        <end position="249"/>
    </location>
</feature>
<dbReference type="PANTHER" id="PTHR10146:SF14">
    <property type="entry name" value="PYRIDOXAL PHOSPHATE HOMEOSTASIS PROTEIN"/>
    <property type="match status" value="1"/>
</dbReference>
<gene>
    <name evidence="5" type="ORF">WH297_25075</name>
</gene>
<keyword evidence="6" id="KW-1185">Reference proteome</keyword>
<protein>
    <recommendedName>
        <fullName evidence="2">Pyridoxal phosphate homeostasis protein</fullName>
        <shortName evidence="2">PLP homeostasis protein</shortName>
    </recommendedName>
</protein>
<organism evidence="5 6">
    <name type="scientific">Ochrobactrum vermis</name>
    <dbReference type="NCBI Taxonomy" id="1827297"/>
    <lineage>
        <taxon>Bacteria</taxon>
        <taxon>Pseudomonadati</taxon>
        <taxon>Pseudomonadota</taxon>
        <taxon>Alphaproteobacteria</taxon>
        <taxon>Hyphomicrobiales</taxon>
        <taxon>Brucellaceae</taxon>
        <taxon>Brucella/Ochrobactrum group</taxon>
        <taxon>Ochrobactrum</taxon>
    </lineage>
</organism>
<comment type="function">
    <text evidence="2">Pyridoxal 5'-phosphate (PLP)-binding protein, which is involved in PLP homeostasis.</text>
</comment>
<dbReference type="EMBL" id="JBBGZH010000003">
    <property type="protein sequence ID" value="MEJ5022974.1"/>
    <property type="molecule type" value="Genomic_DNA"/>
</dbReference>
<comment type="caution">
    <text evidence="5">The sequence shown here is derived from an EMBL/GenBank/DDBJ whole genome shotgun (WGS) entry which is preliminary data.</text>
</comment>
<evidence type="ECO:0000313" key="5">
    <source>
        <dbReference type="EMBL" id="MEJ5022974.1"/>
    </source>
</evidence>
<sequence>MSFTTPDTAPLTADEIARFGENPLVTFRDNLGRVEERIVQACQRAGRRRNTVRLLPITKTVPANVLRYAYTAGMHSFGENKIQEGLHKQSSLEDLAIEWSIVGHLQSNKVKFLTRIAREFHSLDSFNIADLINTRLLHEQRFLDVYIQVNTSDEKSKFGFSPNKLLPFIESLENFPQLRPRGLMTLALFSSDMRKVRQCFRQLRDLRDDAVKINSGITELCMGMSGDFEVAIEEGANVVRVGRALFGERQKVNDFERSVLAGGH</sequence>
<feature type="modified residue" description="N6-(pyridoxal phosphate)lysine" evidence="2">
    <location>
        <position position="59"/>
    </location>
</feature>
<dbReference type="InterPro" id="IPR001608">
    <property type="entry name" value="Ala_racemase_N"/>
</dbReference>